<keyword evidence="2" id="KW-1185">Reference proteome</keyword>
<sequence length="63" mass="7183">MKEVCMRVWRTSSADLGLPCVEHHMPAARYLPKEPASLGILAPRNTGRDHRSPFYSGEYIRLN</sequence>
<evidence type="ECO:0000313" key="1">
    <source>
        <dbReference type="EMBL" id="PSL15392.1"/>
    </source>
</evidence>
<reference evidence="1 2" key="1">
    <citation type="submission" date="2018-03" db="EMBL/GenBank/DDBJ databases">
        <title>Genomic Encyclopedia of Archaeal and Bacterial Type Strains, Phase II (KMG-II): from individual species to whole genera.</title>
        <authorList>
            <person name="Goeker M."/>
        </authorList>
    </citation>
    <scope>NUCLEOTIDE SEQUENCE [LARGE SCALE GENOMIC DNA]</scope>
    <source>
        <strain evidence="1 2">DSM 100673</strain>
    </source>
</reference>
<evidence type="ECO:0000313" key="2">
    <source>
        <dbReference type="Proteomes" id="UP000240418"/>
    </source>
</evidence>
<dbReference type="EMBL" id="PYGJ01000025">
    <property type="protein sequence ID" value="PSL15392.1"/>
    <property type="molecule type" value="Genomic_DNA"/>
</dbReference>
<protein>
    <submittedName>
        <fullName evidence="1">Uncharacterized protein</fullName>
    </submittedName>
</protein>
<organism evidence="1 2">
    <name type="scientific">Shimia abyssi</name>
    <dbReference type="NCBI Taxonomy" id="1662395"/>
    <lineage>
        <taxon>Bacteria</taxon>
        <taxon>Pseudomonadati</taxon>
        <taxon>Pseudomonadota</taxon>
        <taxon>Alphaproteobacteria</taxon>
        <taxon>Rhodobacterales</taxon>
        <taxon>Roseobacteraceae</taxon>
    </lineage>
</organism>
<dbReference type="AlphaFoldDB" id="A0A2P8F0Z7"/>
<proteinExistence type="predicted"/>
<gene>
    <name evidence="1" type="ORF">CLV88_12537</name>
</gene>
<dbReference type="Proteomes" id="UP000240418">
    <property type="component" value="Unassembled WGS sequence"/>
</dbReference>
<comment type="caution">
    <text evidence="1">The sequence shown here is derived from an EMBL/GenBank/DDBJ whole genome shotgun (WGS) entry which is preliminary data.</text>
</comment>
<accession>A0A2P8F0Z7</accession>
<name>A0A2P8F0Z7_9RHOB</name>